<dbReference type="AlphaFoldDB" id="A0A967AHS5"/>
<evidence type="ECO:0000256" key="5">
    <source>
        <dbReference type="SAM" id="Phobius"/>
    </source>
</evidence>
<reference evidence="6" key="1">
    <citation type="submission" date="2020-03" db="EMBL/GenBank/DDBJ databases">
        <title>Psychroflexus Maritimus sp. nov., isolate from marine sediment.</title>
        <authorList>
            <person name="Zhong Y.-L."/>
        </authorList>
    </citation>
    <scope>NUCLEOTIDE SEQUENCE</scope>
    <source>
        <strain evidence="6">C1</strain>
    </source>
</reference>
<keyword evidence="2 5" id="KW-0812">Transmembrane</keyword>
<organism evidence="6 7">
    <name type="scientific">Psychroflexus maritimus</name>
    <dbReference type="NCBI Taxonomy" id="2714865"/>
    <lineage>
        <taxon>Bacteria</taxon>
        <taxon>Pseudomonadati</taxon>
        <taxon>Bacteroidota</taxon>
        <taxon>Flavobacteriia</taxon>
        <taxon>Flavobacteriales</taxon>
        <taxon>Flavobacteriaceae</taxon>
        <taxon>Psychroflexus</taxon>
    </lineage>
</organism>
<evidence type="ECO:0000256" key="1">
    <source>
        <dbReference type="ARBA" id="ARBA00004141"/>
    </source>
</evidence>
<evidence type="ECO:0000256" key="2">
    <source>
        <dbReference type="ARBA" id="ARBA00022692"/>
    </source>
</evidence>
<evidence type="ECO:0000313" key="7">
    <source>
        <dbReference type="Proteomes" id="UP000643701"/>
    </source>
</evidence>
<proteinExistence type="predicted"/>
<feature type="transmembrane region" description="Helical" evidence="5">
    <location>
        <begin position="12"/>
        <end position="31"/>
    </location>
</feature>
<evidence type="ECO:0008006" key="8">
    <source>
        <dbReference type="Google" id="ProtNLM"/>
    </source>
</evidence>
<dbReference type="InterPro" id="IPR019109">
    <property type="entry name" value="MamF_MmsF"/>
</dbReference>
<evidence type="ECO:0000256" key="3">
    <source>
        <dbReference type="ARBA" id="ARBA00022989"/>
    </source>
</evidence>
<feature type="transmembrane region" description="Helical" evidence="5">
    <location>
        <begin position="43"/>
        <end position="64"/>
    </location>
</feature>
<keyword evidence="3 5" id="KW-1133">Transmembrane helix</keyword>
<evidence type="ECO:0000256" key="4">
    <source>
        <dbReference type="ARBA" id="ARBA00023136"/>
    </source>
</evidence>
<keyword evidence="7" id="KW-1185">Reference proteome</keyword>
<dbReference type="RefSeq" id="WP_166399871.1">
    <property type="nucleotide sequence ID" value="NZ_JAANAS010000039.1"/>
</dbReference>
<name>A0A967AHS5_9FLAO</name>
<dbReference type="Pfam" id="PF09685">
    <property type="entry name" value="MamF_MmsF"/>
    <property type="match status" value="1"/>
</dbReference>
<gene>
    <name evidence="6" type="ORF">G7034_05015</name>
</gene>
<evidence type="ECO:0000313" key="6">
    <source>
        <dbReference type="EMBL" id="NGZ89610.1"/>
    </source>
</evidence>
<sequence>MKMPEPEKAGKTPAIVAYLTIFGTILAMFLNSETKSKFANFHIRQALGINLTLILFGILVNGFGEYFSDSMNFMVGSAFYLCYFILWIYAFIGAVSGKKTLIPLVGNFFQKFFQKLAFTNDNKKP</sequence>
<feature type="transmembrane region" description="Helical" evidence="5">
    <location>
        <begin position="70"/>
        <end position="92"/>
    </location>
</feature>
<protein>
    <recommendedName>
        <fullName evidence="8">Chloroplast import component protein (Tic20)</fullName>
    </recommendedName>
</protein>
<accession>A0A967AHS5</accession>
<keyword evidence="4 5" id="KW-0472">Membrane</keyword>
<comment type="subcellular location">
    <subcellularLocation>
        <location evidence="1">Membrane</location>
        <topology evidence="1">Multi-pass membrane protein</topology>
    </subcellularLocation>
</comment>
<dbReference type="Proteomes" id="UP000643701">
    <property type="component" value="Unassembled WGS sequence"/>
</dbReference>
<comment type="caution">
    <text evidence="6">The sequence shown here is derived from an EMBL/GenBank/DDBJ whole genome shotgun (WGS) entry which is preliminary data.</text>
</comment>
<dbReference type="EMBL" id="JAANAS010000039">
    <property type="protein sequence ID" value="NGZ89610.1"/>
    <property type="molecule type" value="Genomic_DNA"/>
</dbReference>